<accession>A0A7U3NJG6</accession>
<proteinExistence type="predicted"/>
<dbReference type="EMBL" id="MT790998">
    <property type="protein sequence ID" value="QOV03108.1"/>
    <property type="molecule type" value="Genomic_DNA"/>
</dbReference>
<dbReference type="Proteomes" id="UP000593873">
    <property type="component" value="Segment"/>
</dbReference>
<sequence>MEPASPIRASTFIQFLQSPKRWLPIIFFLRTNASPYHVVPTAPKETAFCISKPALTYLRLFPWRKFPRYLKVLAKMKNGQQTLCKKVKPKIRTFWWNWMAITRVSPCSNAPSKFPTLPTLLLTFPPKLCVQSWIISLSSGSNL</sequence>
<organismHost>
    <name type="scientific">Homo sapiens</name>
    <name type="common">Human</name>
    <dbReference type="NCBI Taxonomy" id="9606"/>
</organismHost>
<protein>
    <submittedName>
        <fullName evidence="1">Putative 16.5 kDa protein</fullName>
    </submittedName>
</protein>
<reference evidence="1" key="1">
    <citation type="submission" date="2020-07" db="EMBL/GenBank/DDBJ databases">
        <title>Whole genomic analysis of two potential novel Human mastadenovirus species C recombinants in Brazil.</title>
        <authorList>
            <person name="Tahmasebi R."/>
            <person name="da-Costa A.C."/>
            <person name="Watanabe A.S.A."/>
            <person name="Tinker R."/>
            <person name="Milagres F.A.P."/>
            <person name="Sayao-Lobato M.C.A.B."/>
            <person name="Teles Md.A.R."/>
            <person name="Brustulin R."/>
            <person name="Chagas R.T."/>
            <person name="Alves Soares C.V.D."/>
            <person name="Villanova F."/>
            <person name="Deng X."/>
            <person name="Delwart E.L."/>
            <person name="Leal E.S."/>
            <person name="Luchs A."/>
            <person name="Sabino E.C."/>
        </authorList>
    </citation>
    <scope>NUCLEOTIDE SEQUENCE [LARGE SCALE GENOMIC DNA]</scope>
    <source>
        <strain evidence="1">120-Porto-Nacional</strain>
    </source>
</reference>
<organism evidence="1">
    <name type="scientific">Human adenovirus F serotype 41</name>
    <name type="common">HAdV-41</name>
    <name type="synonym">Human adenovirus 41</name>
    <dbReference type="NCBI Taxonomy" id="10524"/>
    <lineage>
        <taxon>Viruses</taxon>
        <taxon>Varidnaviria</taxon>
        <taxon>Bamfordvirae</taxon>
        <taxon>Preplasmiviricota</taxon>
        <taxon>Polisuviricotina</taxon>
        <taxon>Pharingeaviricetes</taxon>
        <taxon>Rowavirales</taxon>
        <taxon>Adenoviridae</taxon>
        <taxon>Mastadenovirus</taxon>
        <taxon>Mastadenovirus faecale</taxon>
        <taxon>Human mastadenovirus F</taxon>
    </lineage>
</organism>
<evidence type="ECO:0000313" key="1">
    <source>
        <dbReference type="EMBL" id="QOV03108.1"/>
    </source>
</evidence>
<name>A0A7U3NJG6_ADE41</name>